<keyword evidence="2" id="KW-0732">Signal</keyword>
<feature type="region of interest" description="Disordered" evidence="1">
    <location>
        <begin position="53"/>
        <end position="100"/>
    </location>
</feature>
<feature type="compositionally biased region" description="Polar residues" evidence="1">
    <location>
        <begin position="62"/>
        <end position="81"/>
    </location>
</feature>
<evidence type="ECO:0000256" key="2">
    <source>
        <dbReference type="SAM" id="SignalP"/>
    </source>
</evidence>
<protein>
    <submittedName>
        <fullName evidence="3">Uncharacterized protein</fullName>
    </submittedName>
</protein>
<dbReference type="EMBL" id="JBHSMM010000001">
    <property type="protein sequence ID" value="MFC5438875.1"/>
    <property type="molecule type" value="Genomic_DNA"/>
</dbReference>
<accession>A0ABW0JU75</accession>
<evidence type="ECO:0000313" key="3">
    <source>
        <dbReference type="EMBL" id="MFC5438875.1"/>
    </source>
</evidence>
<organism evidence="3 4">
    <name type="scientific">Rhodanobacter ginsenosidimutans</name>
    <dbReference type="NCBI Taxonomy" id="490571"/>
    <lineage>
        <taxon>Bacteria</taxon>
        <taxon>Pseudomonadati</taxon>
        <taxon>Pseudomonadota</taxon>
        <taxon>Gammaproteobacteria</taxon>
        <taxon>Lysobacterales</taxon>
        <taxon>Rhodanobacteraceae</taxon>
        <taxon>Rhodanobacter</taxon>
    </lineage>
</organism>
<gene>
    <name evidence="3" type="ORF">ACFPK0_02465</name>
</gene>
<proteinExistence type="predicted"/>
<feature type="chain" id="PRO_5045731741" evidence="2">
    <location>
        <begin position="39"/>
        <end position="280"/>
    </location>
</feature>
<dbReference type="RefSeq" id="WP_156458984.1">
    <property type="nucleotide sequence ID" value="NZ_JALBWS010000015.1"/>
</dbReference>
<evidence type="ECO:0000256" key="1">
    <source>
        <dbReference type="SAM" id="MobiDB-lite"/>
    </source>
</evidence>
<dbReference type="Gene3D" id="1.20.5.340">
    <property type="match status" value="1"/>
</dbReference>
<sequence>MTNSSTHTTPSSLRINHICLVTLSVVLLVGLFAGTAHAQQAVAVTDRTVENNTSDIKKNTGDIRTNTGDIKKNTNNISKQIGGSTSGGSDTTNGHLKNIDTLGAAPSNALSTVAKPDVDLDTITQGTDAGSCGGRATAQQQNCKDILSTKNAQFTYMKAMYDMAIERQTTLNDLQSARRNLGTEDFGKLQDNTNQILTLIAQIQIDHQKMESVNNAYAARLTYLQNQQTQLAKSATAPSSATIISNVASQAIAGIVLKGALDIQSSDDTKPLSIENSNGW</sequence>
<dbReference type="Proteomes" id="UP001596018">
    <property type="component" value="Unassembled WGS sequence"/>
</dbReference>
<reference evidence="4" key="1">
    <citation type="journal article" date="2019" name="Int. J. Syst. Evol. Microbiol.">
        <title>The Global Catalogue of Microorganisms (GCM) 10K type strain sequencing project: providing services to taxonomists for standard genome sequencing and annotation.</title>
        <authorList>
            <consortium name="The Broad Institute Genomics Platform"/>
            <consortium name="The Broad Institute Genome Sequencing Center for Infectious Disease"/>
            <person name="Wu L."/>
            <person name="Ma J."/>
        </authorList>
    </citation>
    <scope>NUCLEOTIDE SEQUENCE [LARGE SCALE GENOMIC DNA]</scope>
    <source>
        <strain evidence="4">KACC 12822</strain>
    </source>
</reference>
<evidence type="ECO:0000313" key="4">
    <source>
        <dbReference type="Proteomes" id="UP001596018"/>
    </source>
</evidence>
<keyword evidence="4" id="KW-1185">Reference proteome</keyword>
<feature type="signal peptide" evidence="2">
    <location>
        <begin position="1"/>
        <end position="38"/>
    </location>
</feature>
<comment type="caution">
    <text evidence="3">The sequence shown here is derived from an EMBL/GenBank/DDBJ whole genome shotgun (WGS) entry which is preliminary data.</text>
</comment>
<name>A0ABW0JU75_9GAMM</name>